<dbReference type="EMBL" id="CP002382">
    <property type="protein sequence ID" value="AEP09000.1"/>
    <property type="molecule type" value="Genomic_DNA"/>
</dbReference>
<reference evidence="1 2" key="1">
    <citation type="journal article" date="2011" name="BMC Genomics">
        <title>Genomic insights into an obligate epibiotic bacterial predator: Micavibrio aeruginosavorus ARL-13.</title>
        <authorList>
            <person name="Wang Z."/>
            <person name="Kadouri D."/>
            <person name="Wu M."/>
        </authorList>
    </citation>
    <scope>NUCLEOTIDE SEQUENCE [LARGE SCALE GENOMIC DNA]</scope>
    <source>
        <strain evidence="1 2">ARL-13</strain>
    </source>
</reference>
<proteinExistence type="predicted"/>
<gene>
    <name evidence="1" type="ordered locus">MICA_666</name>
</gene>
<dbReference type="HOGENOM" id="CLU_2246900_0_0_5"/>
<name>G2KP99_MICAA</name>
<evidence type="ECO:0000313" key="2">
    <source>
        <dbReference type="Proteomes" id="UP000009286"/>
    </source>
</evidence>
<evidence type="ECO:0000313" key="1">
    <source>
        <dbReference type="EMBL" id="AEP09000.1"/>
    </source>
</evidence>
<organism evidence="1 2">
    <name type="scientific">Micavibrio aeruginosavorus (strain ARL-13)</name>
    <dbReference type="NCBI Taxonomy" id="856793"/>
    <lineage>
        <taxon>Bacteria</taxon>
        <taxon>Pseudomonadati</taxon>
        <taxon>Bdellovibrionota</taxon>
        <taxon>Bdellovibrionia</taxon>
        <taxon>Bdellovibrionales</taxon>
        <taxon>Pseudobdellovibrionaceae</taxon>
        <taxon>Micavibrio</taxon>
    </lineage>
</organism>
<dbReference type="AlphaFoldDB" id="G2KP99"/>
<dbReference type="Proteomes" id="UP000009286">
    <property type="component" value="Chromosome"/>
</dbReference>
<dbReference type="RefSeq" id="WP_014102223.1">
    <property type="nucleotide sequence ID" value="NC_016026.1"/>
</dbReference>
<dbReference type="STRING" id="856793.MICA_666"/>
<dbReference type="KEGG" id="mai:MICA_666"/>
<dbReference type="OrthoDB" id="9836274at2"/>
<protein>
    <submittedName>
        <fullName evidence="1">Uncharacterized protein</fullName>
    </submittedName>
</protein>
<accession>G2KP99</accession>
<sequence length="104" mass="11666">MGLGNFFKKLASVFNTKQDYAVSWPEKAVREEMEKDGWKFTTDPIHVPDIGITDAFKHVITPDGSLIDNTPASLPLKNTYITTIRATRDKLGLNKDNDLDGPSW</sequence>
<keyword evidence="2" id="KW-1185">Reference proteome</keyword>